<dbReference type="PIRSF" id="PIRSF000232">
    <property type="entry name" value="YdjA"/>
    <property type="match status" value="1"/>
</dbReference>
<evidence type="ECO:0000256" key="1">
    <source>
        <dbReference type="ARBA" id="ARBA00007118"/>
    </source>
</evidence>
<feature type="binding site" description="in other chain" evidence="8">
    <location>
        <begin position="11"/>
        <end position="13"/>
    </location>
    <ligand>
        <name>FMN</name>
        <dbReference type="ChEBI" id="CHEBI:58210"/>
        <note>ligand shared between dimeric partners</note>
    </ligand>
</feature>
<dbReference type="Proteomes" id="UP000094969">
    <property type="component" value="Chromosome"/>
</dbReference>
<feature type="binding site" evidence="8">
    <location>
        <position position="38"/>
    </location>
    <ligand>
        <name>FMN</name>
        <dbReference type="ChEBI" id="CHEBI:58210"/>
        <note>ligand shared between dimeric partners</note>
    </ligand>
</feature>
<dbReference type="Pfam" id="PF00881">
    <property type="entry name" value="Nitroreductase"/>
    <property type="match status" value="1"/>
</dbReference>
<evidence type="ECO:0000313" key="11">
    <source>
        <dbReference type="Proteomes" id="UP000094969"/>
    </source>
</evidence>
<evidence type="ECO:0000256" key="4">
    <source>
        <dbReference type="ARBA" id="ARBA00022857"/>
    </source>
</evidence>
<keyword evidence="4 7" id="KW-0521">NADP</keyword>
<dbReference type="AlphaFoldDB" id="A0A1D7U6J4"/>
<comment type="cofactor">
    <cofactor evidence="8">
        <name>FMN</name>
        <dbReference type="ChEBI" id="CHEBI:58210"/>
    </cofactor>
    <text evidence="8">Binds 1 FMN per subunit.</text>
</comment>
<name>A0A1D7U6J4_9HYPH</name>
<evidence type="ECO:0000256" key="5">
    <source>
        <dbReference type="ARBA" id="ARBA00023002"/>
    </source>
</evidence>
<dbReference type="PANTHER" id="PTHR43821:SF1">
    <property type="entry name" value="NAD(P)H NITROREDUCTASE YDJA-RELATED"/>
    <property type="match status" value="1"/>
</dbReference>
<keyword evidence="11" id="KW-1185">Reference proteome</keyword>
<dbReference type="GO" id="GO:0016491">
    <property type="term" value="F:oxidoreductase activity"/>
    <property type="evidence" value="ECO:0007669"/>
    <property type="project" value="UniProtKB-UniRule"/>
</dbReference>
<dbReference type="EMBL" id="CP017147">
    <property type="protein sequence ID" value="AOO83000.1"/>
    <property type="molecule type" value="Genomic_DNA"/>
</dbReference>
<reference evidence="10 11" key="1">
    <citation type="journal article" date="2015" name="Antonie Van Leeuwenhoek">
        <title>Bosea vaviloviae sp. nov., a new species of slow-growing rhizobia isolated from nodules of the relict species Vavilovia formosa (Stev.) Fed.</title>
        <authorList>
            <person name="Safronova V.I."/>
            <person name="Kuznetsova I.G."/>
            <person name="Sazanova A.L."/>
            <person name="Kimeklis A.K."/>
            <person name="Belimov A.A."/>
            <person name="Andronov E.E."/>
            <person name="Pinaev A.G."/>
            <person name="Chizhevskaya E.P."/>
            <person name="Pukhaev A.R."/>
            <person name="Popov K.P."/>
            <person name="Willems A."/>
            <person name="Tikhonovich I.A."/>
        </authorList>
    </citation>
    <scope>NUCLEOTIDE SEQUENCE [LARGE SCALE GENOMIC DNA]</scope>
    <source>
        <strain evidence="10 11">Vaf18</strain>
    </source>
</reference>
<organism evidence="10 11">
    <name type="scientific">Bosea vaviloviae</name>
    <dbReference type="NCBI Taxonomy" id="1526658"/>
    <lineage>
        <taxon>Bacteria</taxon>
        <taxon>Pseudomonadati</taxon>
        <taxon>Pseudomonadota</taxon>
        <taxon>Alphaproteobacteria</taxon>
        <taxon>Hyphomicrobiales</taxon>
        <taxon>Boseaceae</taxon>
        <taxon>Bosea</taxon>
    </lineage>
</organism>
<keyword evidence="2 7" id="KW-0285">Flavoprotein</keyword>
<keyword evidence="3 7" id="KW-0288">FMN</keyword>
<dbReference type="KEGG" id="bvv:BHK69_23430"/>
<dbReference type="STRING" id="1526658.BHK69_23430"/>
<keyword evidence="6 7" id="KW-0520">NAD</keyword>
<comment type="similarity">
    <text evidence="1 7">Belongs to the nitroreductase family.</text>
</comment>
<dbReference type="OrthoDB" id="9804207at2"/>
<dbReference type="CDD" id="cd02135">
    <property type="entry name" value="YdjA-like"/>
    <property type="match status" value="1"/>
</dbReference>
<accession>A0A1D7U6J4</accession>
<dbReference type="InterPro" id="IPR026021">
    <property type="entry name" value="YdjA-like"/>
</dbReference>
<dbReference type="PANTHER" id="PTHR43821">
    <property type="entry name" value="NAD(P)H NITROREDUCTASE YDJA-RELATED"/>
    <property type="match status" value="1"/>
</dbReference>
<dbReference type="EC" id="1.-.-.-" evidence="7"/>
<dbReference type="InterPro" id="IPR000415">
    <property type="entry name" value="Nitroreductase-like"/>
</dbReference>
<evidence type="ECO:0000256" key="2">
    <source>
        <dbReference type="ARBA" id="ARBA00022630"/>
    </source>
</evidence>
<feature type="binding site" description="in other chain" evidence="8">
    <location>
        <begin position="136"/>
        <end position="138"/>
    </location>
    <ligand>
        <name>FMN</name>
        <dbReference type="ChEBI" id="CHEBI:58210"/>
        <note>ligand shared between dimeric partners</note>
    </ligand>
</feature>
<dbReference type="InterPro" id="IPR052530">
    <property type="entry name" value="NAD(P)H_nitroreductase"/>
</dbReference>
<dbReference type="InterPro" id="IPR029479">
    <property type="entry name" value="Nitroreductase"/>
</dbReference>
<evidence type="ECO:0000256" key="3">
    <source>
        <dbReference type="ARBA" id="ARBA00022643"/>
    </source>
</evidence>
<feature type="binding site" evidence="8">
    <location>
        <position position="42"/>
    </location>
    <ligand>
        <name>FMN</name>
        <dbReference type="ChEBI" id="CHEBI:58210"/>
        <note>ligand shared between dimeric partners</note>
    </ligand>
</feature>
<evidence type="ECO:0000256" key="6">
    <source>
        <dbReference type="ARBA" id="ARBA00023027"/>
    </source>
</evidence>
<sequence length="189" mass="20334">MTDTLALLKLRRSVPPQFLTAPGPDESQLGDILTIGTRVPDHGKLAPWRFIVFSGAGRDKAAEIVAQAFKAKNPEADADKVAFERNRLLQAPVIVAVVSTARPHVKIPEWEQELSAGAVCMNMLVAAHAMGFGASWLTNWFSFDRAVLTALGLGTDERIAGFIHIGTPTAAPADRERPVLADIVSHYGA</sequence>
<feature type="domain" description="Nitroreductase" evidence="9">
    <location>
        <begin position="11"/>
        <end position="166"/>
    </location>
</feature>
<dbReference type="SUPFAM" id="SSF55469">
    <property type="entry name" value="FMN-dependent nitroreductase-like"/>
    <property type="match status" value="1"/>
</dbReference>
<evidence type="ECO:0000256" key="8">
    <source>
        <dbReference type="PIRSR" id="PIRSR000232-1"/>
    </source>
</evidence>
<proteinExistence type="inferred from homology"/>
<keyword evidence="5 7" id="KW-0560">Oxidoreductase</keyword>
<dbReference type="Gene3D" id="3.40.109.10">
    <property type="entry name" value="NADH Oxidase"/>
    <property type="match status" value="1"/>
</dbReference>
<protein>
    <recommendedName>
        <fullName evidence="7">Putative NAD(P)H nitroreductase</fullName>
        <ecNumber evidence="7">1.-.-.-</ecNumber>
    </recommendedName>
</protein>
<dbReference type="RefSeq" id="WP_069692202.1">
    <property type="nucleotide sequence ID" value="NZ_CP017147.1"/>
</dbReference>
<evidence type="ECO:0000256" key="7">
    <source>
        <dbReference type="PIRNR" id="PIRNR000232"/>
    </source>
</evidence>
<evidence type="ECO:0000313" key="10">
    <source>
        <dbReference type="EMBL" id="AOO83000.1"/>
    </source>
</evidence>
<evidence type="ECO:0000259" key="9">
    <source>
        <dbReference type="Pfam" id="PF00881"/>
    </source>
</evidence>
<gene>
    <name evidence="10" type="ORF">BHK69_23430</name>
</gene>